<gene>
    <name evidence="5" type="ORF">HOLleu_16990</name>
</gene>
<dbReference type="GO" id="GO:0016491">
    <property type="term" value="F:oxidoreductase activity"/>
    <property type="evidence" value="ECO:0007669"/>
    <property type="project" value="UniProtKB-KW"/>
</dbReference>
<feature type="domain" description="FAD dependent oxidoreductase" evidence="4">
    <location>
        <begin position="59"/>
        <end position="448"/>
    </location>
</feature>
<evidence type="ECO:0000256" key="1">
    <source>
        <dbReference type="ARBA" id="ARBA00023002"/>
    </source>
</evidence>
<evidence type="ECO:0000256" key="3">
    <source>
        <dbReference type="ARBA" id="ARBA00046185"/>
    </source>
</evidence>
<comment type="caution">
    <text evidence="5">The sequence shown here is derived from an EMBL/GenBank/DDBJ whole genome shotgun (WGS) entry which is preliminary data.</text>
</comment>
<dbReference type="PANTHER" id="PTHR13847:SF287">
    <property type="entry name" value="FAD-DEPENDENT OXIDOREDUCTASE DOMAIN-CONTAINING PROTEIN 1"/>
    <property type="match status" value="1"/>
</dbReference>
<proteinExistence type="predicted"/>
<keyword evidence="1" id="KW-0560">Oxidoreductase</keyword>
<comment type="function">
    <text evidence="3">Required for the assembly of the mitochondrial membrane respiratory chain NADH dehydrogenase (Complex I). Involved in mid-late stages of complex I assembly.</text>
</comment>
<name>A0A9Q1C641_HOLLE</name>
<dbReference type="GO" id="GO:0032981">
    <property type="term" value="P:mitochondrial respiratory chain complex I assembly"/>
    <property type="evidence" value="ECO:0007669"/>
    <property type="project" value="TreeGrafter"/>
</dbReference>
<protein>
    <recommendedName>
        <fullName evidence="2">FAD-dependent oxidoreductase domain-containing protein 1</fullName>
    </recommendedName>
</protein>
<accession>A0A9Q1C641</accession>
<dbReference type="OrthoDB" id="424974at2759"/>
<dbReference type="Gene3D" id="3.50.50.60">
    <property type="entry name" value="FAD/NAD(P)-binding domain"/>
    <property type="match status" value="1"/>
</dbReference>
<dbReference type="InterPro" id="IPR036188">
    <property type="entry name" value="FAD/NAD-bd_sf"/>
</dbReference>
<organism evidence="5 6">
    <name type="scientific">Holothuria leucospilota</name>
    <name type="common">Black long sea cucumber</name>
    <name type="synonym">Mertensiothuria leucospilota</name>
    <dbReference type="NCBI Taxonomy" id="206669"/>
    <lineage>
        <taxon>Eukaryota</taxon>
        <taxon>Metazoa</taxon>
        <taxon>Echinodermata</taxon>
        <taxon>Eleutherozoa</taxon>
        <taxon>Echinozoa</taxon>
        <taxon>Holothuroidea</taxon>
        <taxon>Aspidochirotacea</taxon>
        <taxon>Aspidochirotida</taxon>
        <taxon>Holothuriidae</taxon>
        <taxon>Holothuria</taxon>
    </lineage>
</organism>
<evidence type="ECO:0000313" key="5">
    <source>
        <dbReference type="EMBL" id="KAJ8039317.1"/>
    </source>
</evidence>
<keyword evidence="6" id="KW-1185">Reference proteome</keyword>
<dbReference type="GO" id="GO:0005739">
    <property type="term" value="C:mitochondrion"/>
    <property type="evidence" value="ECO:0007669"/>
    <property type="project" value="GOC"/>
</dbReference>
<evidence type="ECO:0000313" key="6">
    <source>
        <dbReference type="Proteomes" id="UP001152320"/>
    </source>
</evidence>
<evidence type="ECO:0000259" key="4">
    <source>
        <dbReference type="Pfam" id="PF01266"/>
    </source>
</evidence>
<evidence type="ECO:0000256" key="2">
    <source>
        <dbReference type="ARBA" id="ARBA00039785"/>
    </source>
</evidence>
<dbReference type="Pfam" id="PF01266">
    <property type="entry name" value="DAO"/>
    <property type="match status" value="1"/>
</dbReference>
<dbReference type="Proteomes" id="UP001152320">
    <property type="component" value="Chromosome 7"/>
</dbReference>
<dbReference type="SUPFAM" id="SSF51905">
    <property type="entry name" value="FAD/NAD(P)-binding domain"/>
    <property type="match status" value="1"/>
</dbReference>
<dbReference type="AlphaFoldDB" id="A0A9Q1C641"/>
<sequence length="480" mass="53282">MLNSSKKVFARSANLALQCRAFSSGDNFISKPFKSLRDGLSWQIPKELENPNRPPSEADIVIVGGGVMGSSAAYFLKQSEKVGADVVVIERDNTYQQASSVLSCGGIRQQFSTPENVLMSMYSSHFMKHIKDYLSVEGSDPPDLQFNHQGYLFLASKENEHILHDNHVIQKNCGAKVELLTPKMLKERFHWLNVDGISLGSYGMENEGWFDPWSLLKCFKSKALELGVRYFNGDVSGFHVVDDNGNSIDPTKPSYQGRKLHSVLVSMPNSPEVVRIKASYVILTAGAWSGQVGKLLGIGTGPKEENLHAAIPVVPRKRYVYVAHCPDGPGLTCPLMIDQSGCYVRREGLGGNYLMGKSPPEEAEPSCDNLDVNYDYFDEEIWSHVAHRVPAFEKLKVKNAWAGFYDYNTLDQNAIIGPHITYKNLLMATGFSGHGIQQSPAAGKLISEYILEGGFKTIDIRKFGFERCITETPVLERCIV</sequence>
<dbReference type="Gene3D" id="3.30.9.10">
    <property type="entry name" value="D-Amino Acid Oxidase, subunit A, domain 2"/>
    <property type="match status" value="1"/>
</dbReference>
<reference evidence="5" key="1">
    <citation type="submission" date="2021-10" db="EMBL/GenBank/DDBJ databases">
        <title>Tropical sea cucumber genome reveals ecological adaptation and Cuvierian tubules defense mechanism.</title>
        <authorList>
            <person name="Chen T."/>
        </authorList>
    </citation>
    <scope>NUCLEOTIDE SEQUENCE</scope>
    <source>
        <strain evidence="5">Nanhai2018</strain>
        <tissue evidence="5">Muscle</tissue>
    </source>
</reference>
<dbReference type="EMBL" id="JAIZAY010000007">
    <property type="protein sequence ID" value="KAJ8039317.1"/>
    <property type="molecule type" value="Genomic_DNA"/>
</dbReference>
<dbReference type="InterPro" id="IPR006076">
    <property type="entry name" value="FAD-dep_OxRdtase"/>
</dbReference>
<dbReference type="PANTHER" id="PTHR13847">
    <property type="entry name" value="SARCOSINE DEHYDROGENASE-RELATED"/>
    <property type="match status" value="1"/>
</dbReference>